<proteinExistence type="predicted"/>
<organism evidence="1">
    <name type="scientific">marine sediment metagenome</name>
    <dbReference type="NCBI Taxonomy" id="412755"/>
    <lineage>
        <taxon>unclassified sequences</taxon>
        <taxon>metagenomes</taxon>
        <taxon>ecological metagenomes</taxon>
    </lineage>
</organism>
<name>A0A0F9IDD5_9ZZZZ</name>
<dbReference type="EMBL" id="LAZR01014372">
    <property type="protein sequence ID" value="KKM17779.1"/>
    <property type="molecule type" value="Genomic_DNA"/>
</dbReference>
<comment type="caution">
    <text evidence="1">The sequence shown here is derived from an EMBL/GenBank/DDBJ whole genome shotgun (WGS) entry which is preliminary data.</text>
</comment>
<sequence length="106" mass="11654">PYSGYEFTLIESALMAGVMSQQLFAVDTDIPSWNDQGNAFVIQHAPQLASYLNWLAARLDKMIPMLKLNFVSSGSLHIEAGPSFRLATLLNAAPSGSLFRNIYFKG</sequence>
<protein>
    <submittedName>
        <fullName evidence="1">Uncharacterized protein</fullName>
    </submittedName>
</protein>
<reference evidence="1" key="1">
    <citation type="journal article" date="2015" name="Nature">
        <title>Complex archaea that bridge the gap between prokaryotes and eukaryotes.</title>
        <authorList>
            <person name="Spang A."/>
            <person name="Saw J.H."/>
            <person name="Jorgensen S.L."/>
            <person name="Zaremba-Niedzwiedzka K."/>
            <person name="Martijn J."/>
            <person name="Lind A.E."/>
            <person name="van Eijk R."/>
            <person name="Schleper C."/>
            <person name="Guy L."/>
            <person name="Ettema T.J."/>
        </authorList>
    </citation>
    <scope>NUCLEOTIDE SEQUENCE</scope>
</reference>
<accession>A0A0F9IDD5</accession>
<evidence type="ECO:0000313" key="1">
    <source>
        <dbReference type="EMBL" id="KKM17779.1"/>
    </source>
</evidence>
<feature type="non-terminal residue" evidence="1">
    <location>
        <position position="1"/>
    </location>
</feature>
<gene>
    <name evidence="1" type="ORF">LCGC14_1672350</name>
</gene>
<dbReference type="AlphaFoldDB" id="A0A0F9IDD5"/>